<comment type="caution">
    <text evidence="4">Lacks conserved residue(s) required for the propagation of feature annotation.</text>
</comment>
<dbReference type="PANTHER" id="PTHR43214:SF24">
    <property type="entry name" value="TRANSCRIPTIONAL REGULATORY PROTEIN NARL-RELATED"/>
    <property type="match status" value="1"/>
</dbReference>
<dbReference type="Proteomes" id="UP000070134">
    <property type="component" value="Plasmid pSA01"/>
</dbReference>
<evidence type="ECO:0000259" key="5">
    <source>
        <dbReference type="PROSITE" id="PS50110"/>
    </source>
</evidence>
<sequence>MPLPPAGTRAAISVFILSSHDLLRRTLSELLGEEGFDIVGEEGTVAAAVPAAARTAPHVALLSNRLTDGTGIEACRALREAAPRTRCIILTTYDEQKALRSAALAGAAGYLLQSPRAPRLIDAIRRVAAGEQLHAPEAARAVLQSPSTCALLKGATEHERAVWSLIVQGRTNTEIRNQLALTPEAFCACLSALLAKLGYRPAPHAVGPANPS</sequence>
<keyword evidence="3" id="KW-0804">Transcription</keyword>
<keyword evidence="6" id="KW-0614">Plasmid</keyword>
<dbReference type="InterPro" id="IPR001789">
    <property type="entry name" value="Sig_transdc_resp-reg_receiver"/>
</dbReference>
<proteinExistence type="predicted"/>
<dbReference type="PROSITE" id="PS50110">
    <property type="entry name" value="RESPONSE_REGULATORY"/>
    <property type="match status" value="1"/>
</dbReference>
<dbReference type="GO" id="GO:0003677">
    <property type="term" value="F:DNA binding"/>
    <property type="evidence" value="ECO:0007669"/>
    <property type="project" value="UniProtKB-KW"/>
</dbReference>
<protein>
    <submittedName>
        <fullName evidence="6">LuxR family transcriptional regulator</fullName>
    </submittedName>
</protein>
<dbReference type="SUPFAM" id="SSF52172">
    <property type="entry name" value="CheY-like"/>
    <property type="match status" value="1"/>
</dbReference>
<reference evidence="6 7" key="1">
    <citation type="submission" date="2016-02" db="EMBL/GenBank/DDBJ databases">
        <title>Complete genome of Sinomonas atrocyanea KCTC 3377.</title>
        <authorList>
            <person name="Kim K.M."/>
        </authorList>
    </citation>
    <scope>NUCLEOTIDE SEQUENCE [LARGE SCALE GENOMIC DNA]</scope>
    <source>
        <strain evidence="6 7">KCTC 3377</strain>
        <plasmid evidence="6 7">pSA01</plasmid>
    </source>
</reference>
<evidence type="ECO:0000313" key="7">
    <source>
        <dbReference type="Proteomes" id="UP000070134"/>
    </source>
</evidence>
<dbReference type="Pfam" id="PF00072">
    <property type="entry name" value="Response_reg"/>
    <property type="match status" value="1"/>
</dbReference>
<evidence type="ECO:0000313" key="6">
    <source>
        <dbReference type="EMBL" id="AMM34758.1"/>
    </source>
</evidence>
<organism evidence="6 7">
    <name type="scientific">Sinomonas atrocyanea</name>
    <dbReference type="NCBI Taxonomy" id="37927"/>
    <lineage>
        <taxon>Bacteria</taxon>
        <taxon>Bacillati</taxon>
        <taxon>Actinomycetota</taxon>
        <taxon>Actinomycetes</taxon>
        <taxon>Micrococcales</taxon>
        <taxon>Micrococcaceae</taxon>
        <taxon>Sinomonas</taxon>
    </lineage>
</organism>
<name>A0A127A5J2_9MICC</name>
<dbReference type="AlphaFoldDB" id="A0A127A5J2"/>
<dbReference type="KEGG" id="satk:SA2016_4106"/>
<keyword evidence="1" id="KW-0805">Transcription regulation</keyword>
<feature type="domain" description="Response regulatory" evidence="5">
    <location>
        <begin position="13"/>
        <end position="128"/>
    </location>
</feature>
<dbReference type="PANTHER" id="PTHR43214">
    <property type="entry name" value="TWO-COMPONENT RESPONSE REGULATOR"/>
    <property type="match status" value="1"/>
</dbReference>
<evidence type="ECO:0000256" key="1">
    <source>
        <dbReference type="ARBA" id="ARBA00023015"/>
    </source>
</evidence>
<gene>
    <name evidence="6" type="ORF">SA2016_4106</name>
</gene>
<dbReference type="RefSeq" id="WP_066503040.1">
    <property type="nucleotide sequence ID" value="NZ_BJMO01000078.1"/>
</dbReference>
<accession>A0A127A5J2</accession>
<geneLocation type="plasmid" evidence="6 7">
    <name>pSA01</name>
</geneLocation>
<dbReference type="EMBL" id="CP014519">
    <property type="protein sequence ID" value="AMM34758.1"/>
    <property type="molecule type" value="Genomic_DNA"/>
</dbReference>
<keyword evidence="2" id="KW-0238">DNA-binding</keyword>
<evidence type="ECO:0000256" key="4">
    <source>
        <dbReference type="PROSITE-ProRule" id="PRU00169"/>
    </source>
</evidence>
<evidence type="ECO:0000256" key="3">
    <source>
        <dbReference type="ARBA" id="ARBA00023163"/>
    </source>
</evidence>
<dbReference type="GO" id="GO:0000160">
    <property type="term" value="P:phosphorelay signal transduction system"/>
    <property type="evidence" value="ECO:0007669"/>
    <property type="project" value="InterPro"/>
</dbReference>
<dbReference type="InterPro" id="IPR039420">
    <property type="entry name" value="WalR-like"/>
</dbReference>
<keyword evidence="7" id="KW-1185">Reference proteome</keyword>
<evidence type="ECO:0000256" key="2">
    <source>
        <dbReference type="ARBA" id="ARBA00023125"/>
    </source>
</evidence>
<dbReference type="InterPro" id="IPR011006">
    <property type="entry name" value="CheY-like_superfamily"/>
</dbReference>
<dbReference type="Gene3D" id="3.40.50.2300">
    <property type="match status" value="1"/>
</dbReference>
<dbReference type="SMART" id="SM00448">
    <property type="entry name" value="REC"/>
    <property type="match status" value="1"/>
</dbReference>